<protein>
    <submittedName>
        <fullName evidence="13">Relaxin family peptide receptor 3.2b</fullName>
    </submittedName>
</protein>
<dbReference type="InParanoid" id="A0A6P7MBT4"/>
<dbReference type="Pfam" id="PF00001">
    <property type="entry name" value="7tm_1"/>
    <property type="match status" value="1"/>
</dbReference>
<evidence type="ECO:0000256" key="4">
    <source>
        <dbReference type="ARBA" id="ARBA00023040"/>
    </source>
</evidence>
<dbReference type="PANTHER" id="PTHR10489">
    <property type="entry name" value="CELL ADHESION MOLECULE"/>
    <property type="match status" value="1"/>
</dbReference>
<feature type="domain" description="G-protein coupled receptors family 1 profile" evidence="11">
    <location>
        <begin position="81"/>
        <end position="349"/>
    </location>
</feature>
<dbReference type="GO" id="GO:0019722">
    <property type="term" value="P:calcium-mediated signaling"/>
    <property type="evidence" value="ECO:0007669"/>
    <property type="project" value="TreeGrafter"/>
</dbReference>
<evidence type="ECO:0000256" key="6">
    <source>
        <dbReference type="ARBA" id="ARBA00023157"/>
    </source>
</evidence>
<sequence length="398" mass="44287">MQLNDTGVRTLAPDACEQQILQEDNAGDAAGTPTSNLSLHCWLQLLTKESIMEFQGDSSSVVVRVMIACVYSIVCALGLVGNSLALYLLHSRYRQKQSSINCFVMGLAVTDLQFVLTLPFWAVDTALDFRWPFGRVMCKIINSVTTMNMYASVFFLTAMSVTRYYSISSALKMHSRHAAGARAKWASRGIWAVSLLATLPHAIYSTSAQVSDEELCLVRFPDSGNWDPQLLLGLYQLQKVLLGFLIPLVIITVCYVLLLRLILSRRVAGAASSDPGRHTRRSKVTKSIAIVVLSFFLCWLPNQALTLWGVLIKFDLVPFSKAFYNAQAYAFPLTVCLAHTNSCLNPVFYCLIRREFRAGLKELLLQSTPSFRSLSHLLRRKAKVAEAPAVMVLVQMDV</sequence>
<evidence type="ECO:0000256" key="8">
    <source>
        <dbReference type="ARBA" id="ARBA00023180"/>
    </source>
</evidence>
<dbReference type="GeneID" id="114854342"/>
<feature type="transmembrane region" description="Helical" evidence="10">
    <location>
        <begin position="185"/>
        <end position="204"/>
    </location>
</feature>
<evidence type="ECO:0000256" key="10">
    <source>
        <dbReference type="SAM" id="Phobius"/>
    </source>
</evidence>
<evidence type="ECO:0000313" key="13">
    <source>
        <dbReference type="RefSeq" id="XP_029004461.1"/>
    </source>
</evidence>
<dbReference type="PRINTS" id="PR00237">
    <property type="entry name" value="GPCRRHODOPSN"/>
</dbReference>
<evidence type="ECO:0000256" key="2">
    <source>
        <dbReference type="ARBA" id="ARBA00022692"/>
    </source>
</evidence>
<keyword evidence="8" id="KW-0325">Glycoprotein</keyword>
<feature type="transmembrane region" description="Helical" evidence="10">
    <location>
        <begin position="328"/>
        <end position="352"/>
    </location>
</feature>
<keyword evidence="5 10" id="KW-0472">Membrane</keyword>
<feature type="transmembrane region" description="Helical" evidence="10">
    <location>
        <begin position="143"/>
        <end position="165"/>
    </location>
</feature>
<evidence type="ECO:0000256" key="7">
    <source>
        <dbReference type="ARBA" id="ARBA00023170"/>
    </source>
</evidence>
<dbReference type="GO" id="GO:0019957">
    <property type="term" value="F:C-C chemokine binding"/>
    <property type="evidence" value="ECO:0007669"/>
    <property type="project" value="TreeGrafter"/>
</dbReference>
<evidence type="ECO:0000256" key="3">
    <source>
        <dbReference type="ARBA" id="ARBA00022989"/>
    </source>
</evidence>
<dbReference type="PROSITE" id="PS50262">
    <property type="entry name" value="G_PROTEIN_RECEP_F1_2"/>
    <property type="match status" value="1"/>
</dbReference>
<dbReference type="InterPro" id="IPR000248">
    <property type="entry name" value="ATII_rcpt"/>
</dbReference>
<dbReference type="FunFam" id="1.20.1070.10:FF:000413">
    <property type="entry name" value="Relaxin family peptide receptor 3.2b"/>
    <property type="match status" value="1"/>
</dbReference>
<dbReference type="OrthoDB" id="9936726at2759"/>
<keyword evidence="6" id="KW-1015">Disulfide bond</keyword>
<dbReference type="GO" id="GO:0009897">
    <property type="term" value="C:external side of plasma membrane"/>
    <property type="evidence" value="ECO:0007669"/>
    <property type="project" value="TreeGrafter"/>
</dbReference>
<dbReference type="AlphaFoldDB" id="A0A6P7MBT4"/>
<dbReference type="SUPFAM" id="SSF81321">
    <property type="entry name" value="Family A G protein-coupled receptor-like"/>
    <property type="match status" value="1"/>
</dbReference>
<comment type="subcellular location">
    <subcellularLocation>
        <location evidence="1">Membrane</location>
        <topology evidence="1">Multi-pass membrane protein</topology>
    </subcellularLocation>
</comment>
<keyword evidence="9" id="KW-0807">Transducer</keyword>
<keyword evidence="3 10" id="KW-1133">Transmembrane helix</keyword>
<gene>
    <name evidence="13" type="primary">rxfp3.2b</name>
</gene>
<feature type="transmembrane region" description="Helical" evidence="10">
    <location>
        <begin position="100"/>
        <end position="123"/>
    </location>
</feature>
<dbReference type="InterPro" id="IPR000276">
    <property type="entry name" value="GPCR_Rhodpsn"/>
</dbReference>
<dbReference type="GO" id="GO:0060326">
    <property type="term" value="P:cell chemotaxis"/>
    <property type="evidence" value="ECO:0007669"/>
    <property type="project" value="TreeGrafter"/>
</dbReference>
<evidence type="ECO:0000313" key="12">
    <source>
        <dbReference type="Proteomes" id="UP000515150"/>
    </source>
</evidence>
<evidence type="ECO:0000256" key="1">
    <source>
        <dbReference type="ARBA" id="ARBA00004141"/>
    </source>
</evidence>
<dbReference type="PRINTS" id="PR00241">
    <property type="entry name" value="ANGIOTENSINR"/>
</dbReference>
<feature type="transmembrane region" description="Helical" evidence="10">
    <location>
        <begin position="61"/>
        <end position="88"/>
    </location>
</feature>
<evidence type="ECO:0000259" key="11">
    <source>
        <dbReference type="PROSITE" id="PS50262"/>
    </source>
</evidence>
<dbReference type="InterPro" id="IPR050119">
    <property type="entry name" value="CCR1-9-like"/>
</dbReference>
<keyword evidence="12" id="KW-1185">Reference proteome</keyword>
<organism evidence="12 13">
    <name type="scientific">Betta splendens</name>
    <name type="common">Siamese fighting fish</name>
    <dbReference type="NCBI Taxonomy" id="158456"/>
    <lineage>
        <taxon>Eukaryota</taxon>
        <taxon>Metazoa</taxon>
        <taxon>Chordata</taxon>
        <taxon>Craniata</taxon>
        <taxon>Vertebrata</taxon>
        <taxon>Euteleostomi</taxon>
        <taxon>Actinopterygii</taxon>
        <taxon>Neopterygii</taxon>
        <taxon>Teleostei</taxon>
        <taxon>Neoteleostei</taxon>
        <taxon>Acanthomorphata</taxon>
        <taxon>Anabantaria</taxon>
        <taxon>Anabantiformes</taxon>
        <taxon>Anabantoidei</taxon>
        <taxon>Osphronemidae</taxon>
        <taxon>Betta</taxon>
    </lineage>
</organism>
<reference evidence="13" key="1">
    <citation type="submission" date="2025-08" db="UniProtKB">
        <authorList>
            <consortium name="RefSeq"/>
        </authorList>
    </citation>
    <scope>IDENTIFICATION</scope>
</reference>
<dbReference type="KEGG" id="bspl:114854342"/>
<feature type="transmembrane region" description="Helical" evidence="10">
    <location>
        <begin position="284"/>
        <end position="308"/>
    </location>
</feature>
<accession>A0A6P7MBT4</accession>
<feature type="transmembrane region" description="Helical" evidence="10">
    <location>
        <begin position="240"/>
        <end position="263"/>
    </location>
</feature>
<dbReference type="RefSeq" id="XP_029004461.1">
    <property type="nucleotide sequence ID" value="XM_029148628.3"/>
</dbReference>
<keyword evidence="2 10" id="KW-0812">Transmembrane</keyword>
<dbReference type="PANTHER" id="PTHR10489:SF937">
    <property type="entry name" value="RELAXIN-3 RECEPTOR 1"/>
    <property type="match status" value="1"/>
</dbReference>
<evidence type="ECO:0000256" key="5">
    <source>
        <dbReference type="ARBA" id="ARBA00023136"/>
    </source>
</evidence>
<name>A0A6P7MBT4_BETSP</name>
<proteinExistence type="predicted"/>
<dbReference type="GO" id="GO:0007204">
    <property type="term" value="P:positive regulation of cytosolic calcium ion concentration"/>
    <property type="evidence" value="ECO:0007669"/>
    <property type="project" value="TreeGrafter"/>
</dbReference>
<dbReference type="GO" id="GO:0006955">
    <property type="term" value="P:immune response"/>
    <property type="evidence" value="ECO:0007669"/>
    <property type="project" value="TreeGrafter"/>
</dbReference>
<dbReference type="CTD" id="100004589"/>
<keyword evidence="4" id="KW-0297">G-protein coupled receptor</keyword>
<dbReference type="GO" id="GO:0016493">
    <property type="term" value="F:C-C chemokine receptor activity"/>
    <property type="evidence" value="ECO:0007669"/>
    <property type="project" value="TreeGrafter"/>
</dbReference>
<dbReference type="Proteomes" id="UP000515150">
    <property type="component" value="Chromosome 4"/>
</dbReference>
<keyword evidence="7 13" id="KW-0675">Receptor</keyword>
<dbReference type="Gene3D" id="1.20.1070.10">
    <property type="entry name" value="Rhodopsin 7-helix transmembrane proteins"/>
    <property type="match status" value="1"/>
</dbReference>
<dbReference type="InterPro" id="IPR017452">
    <property type="entry name" value="GPCR_Rhodpsn_7TM"/>
</dbReference>
<evidence type="ECO:0000256" key="9">
    <source>
        <dbReference type="ARBA" id="ARBA00023224"/>
    </source>
</evidence>